<evidence type="ECO:0000256" key="2">
    <source>
        <dbReference type="ARBA" id="ARBA00022771"/>
    </source>
</evidence>
<keyword evidence="2" id="KW-0863">Zinc-finger</keyword>
<evidence type="ECO:0000313" key="7">
    <source>
        <dbReference type="EMBL" id="GAA1631759.1"/>
    </source>
</evidence>
<evidence type="ECO:0000256" key="1">
    <source>
        <dbReference type="ARBA" id="ARBA00022723"/>
    </source>
</evidence>
<feature type="domain" description="Zinc finger DksA/TraR C4-type" evidence="6">
    <location>
        <begin position="131"/>
        <end position="165"/>
    </location>
</feature>
<evidence type="ECO:0000256" key="5">
    <source>
        <dbReference type="SAM" id="Coils"/>
    </source>
</evidence>
<evidence type="ECO:0000313" key="8">
    <source>
        <dbReference type="Proteomes" id="UP001500064"/>
    </source>
</evidence>
<dbReference type="Pfam" id="PF01258">
    <property type="entry name" value="zf-dskA_traR"/>
    <property type="match status" value="1"/>
</dbReference>
<comment type="caution">
    <text evidence="7">The sequence shown here is derived from an EMBL/GenBank/DDBJ whole genome shotgun (WGS) entry which is preliminary data.</text>
</comment>
<protein>
    <recommendedName>
        <fullName evidence="6">Zinc finger DksA/TraR C4-type domain-containing protein</fullName>
    </recommendedName>
</protein>
<keyword evidence="1" id="KW-0479">Metal-binding</keyword>
<proteinExistence type="predicted"/>
<feature type="coiled-coil region" evidence="5">
    <location>
        <begin position="66"/>
        <end position="93"/>
    </location>
</feature>
<dbReference type="PANTHER" id="PTHR33823">
    <property type="entry name" value="RNA POLYMERASE-BINDING TRANSCRIPTION FACTOR DKSA-RELATED"/>
    <property type="match status" value="1"/>
</dbReference>
<sequence>MRVRPEATACRPVDECRPIAPHAAAGRDADHLLVRASSPHTYVTHTLRRKDHLVMTDSHPTPHLSSVQLQALRQDLEEQLEQRTRQLSGLRVQEQDGSGADGTWQELIVSITTAERAIAELSQAFARLTNGEYGRCAHCAQAIPFERLKVRPLARTCIDCQRRHEAA</sequence>
<dbReference type="PANTHER" id="PTHR33823:SF4">
    <property type="entry name" value="GENERAL STRESS PROTEIN 16O"/>
    <property type="match status" value="1"/>
</dbReference>
<dbReference type="InterPro" id="IPR000962">
    <property type="entry name" value="Znf_DskA_TraR"/>
</dbReference>
<gene>
    <name evidence="7" type="ORF">GCM10009733_030820</name>
</gene>
<organism evidence="7 8">
    <name type="scientific">Nonomuraea maheshkhaliensis</name>
    <dbReference type="NCBI Taxonomy" id="419590"/>
    <lineage>
        <taxon>Bacteria</taxon>
        <taxon>Bacillati</taxon>
        <taxon>Actinomycetota</taxon>
        <taxon>Actinomycetes</taxon>
        <taxon>Streptosporangiales</taxon>
        <taxon>Streptosporangiaceae</taxon>
        <taxon>Nonomuraea</taxon>
    </lineage>
</organism>
<dbReference type="PROSITE" id="PS51128">
    <property type="entry name" value="ZF_DKSA_2"/>
    <property type="match status" value="1"/>
</dbReference>
<evidence type="ECO:0000256" key="4">
    <source>
        <dbReference type="PROSITE-ProRule" id="PRU00510"/>
    </source>
</evidence>
<dbReference type="SUPFAM" id="SSF57716">
    <property type="entry name" value="Glucocorticoid receptor-like (DNA-binding domain)"/>
    <property type="match status" value="1"/>
</dbReference>
<keyword evidence="8" id="KW-1185">Reference proteome</keyword>
<evidence type="ECO:0000259" key="6">
    <source>
        <dbReference type="Pfam" id="PF01258"/>
    </source>
</evidence>
<keyword evidence="3" id="KW-0862">Zinc</keyword>
<name>A0ABN2F769_9ACTN</name>
<dbReference type="Proteomes" id="UP001500064">
    <property type="component" value="Unassembled WGS sequence"/>
</dbReference>
<reference evidence="7 8" key="1">
    <citation type="journal article" date="2019" name="Int. J. Syst. Evol. Microbiol.">
        <title>The Global Catalogue of Microorganisms (GCM) 10K type strain sequencing project: providing services to taxonomists for standard genome sequencing and annotation.</title>
        <authorList>
            <consortium name="The Broad Institute Genomics Platform"/>
            <consortium name="The Broad Institute Genome Sequencing Center for Infectious Disease"/>
            <person name="Wu L."/>
            <person name="Ma J."/>
        </authorList>
    </citation>
    <scope>NUCLEOTIDE SEQUENCE [LARGE SCALE GENOMIC DNA]</scope>
    <source>
        <strain evidence="7 8">JCM 13929</strain>
    </source>
</reference>
<accession>A0ABN2F769</accession>
<feature type="zinc finger region" description="dksA C4-type" evidence="4">
    <location>
        <begin position="136"/>
        <end position="160"/>
    </location>
</feature>
<dbReference type="EMBL" id="BAAAMU010000018">
    <property type="protein sequence ID" value="GAA1631759.1"/>
    <property type="molecule type" value="Genomic_DNA"/>
</dbReference>
<evidence type="ECO:0000256" key="3">
    <source>
        <dbReference type="ARBA" id="ARBA00022833"/>
    </source>
</evidence>
<keyword evidence="5" id="KW-0175">Coiled coil</keyword>
<dbReference type="Gene3D" id="1.20.120.910">
    <property type="entry name" value="DksA, coiled-coil domain"/>
    <property type="match status" value="1"/>
</dbReference>